<dbReference type="STRING" id="349064.SAMN05660429_00904"/>
<evidence type="ECO:0000256" key="13">
    <source>
        <dbReference type="RuleBase" id="RU003357"/>
    </source>
</evidence>
<dbReference type="RefSeq" id="WP_177168845.1">
    <property type="nucleotide sequence ID" value="NZ_AP027363.1"/>
</dbReference>
<dbReference type="GO" id="GO:0015344">
    <property type="term" value="F:siderophore uptake transmembrane transporter activity"/>
    <property type="evidence" value="ECO:0007669"/>
    <property type="project" value="TreeGrafter"/>
</dbReference>
<keyword evidence="2 12" id="KW-0813">Transport</keyword>
<evidence type="ECO:0000256" key="10">
    <source>
        <dbReference type="ARBA" id="ARBA00023136"/>
    </source>
</evidence>
<dbReference type="SUPFAM" id="SSF56935">
    <property type="entry name" value="Porins"/>
    <property type="match status" value="1"/>
</dbReference>
<evidence type="ECO:0000259" key="16">
    <source>
        <dbReference type="Pfam" id="PF07715"/>
    </source>
</evidence>
<dbReference type="GO" id="GO:0009279">
    <property type="term" value="C:cell outer membrane"/>
    <property type="evidence" value="ECO:0007669"/>
    <property type="project" value="UniProtKB-SubCell"/>
</dbReference>
<proteinExistence type="inferred from homology"/>
<evidence type="ECO:0000259" key="15">
    <source>
        <dbReference type="Pfam" id="PF00593"/>
    </source>
</evidence>
<evidence type="ECO:0000256" key="5">
    <source>
        <dbReference type="ARBA" id="ARBA00022692"/>
    </source>
</evidence>
<evidence type="ECO:0000256" key="11">
    <source>
        <dbReference type="ARBA" id="ARBA00023237"/>
    </source>
</evidence>
<dbReference type="PANTHER" id="PTHR32552">
    <property type="entry name" value="FERRICHROME IRON RECEPTOR-RELATED"/>
    <property type="match status" value="1"/>
</dbReference>
<dbReference type="AlphaFoldDB" id="A0A1I0B2H9"/>
<feature type="signal peptide" evidence="14">
    <location>
        <begin position="1"/>
        <end position="34"/>
    </location>
</feature>
<feature type="domain" description="TonB-dependent receptor-like beta-barrel" evidence="15">
    <location>
        <begin position="213"/>
        <end position="668"/>
    </location>
</feature>
<keyword evidence="18" id="KW-1185">Reference proteome</keyword>
<dbReference type="InterPro" id="IPR037066">
    <property type="entry name" value="Plug_dom_sf"/>
</dbReference>
<dbReference type="Proteomes" id="UP000199308">
    <property type="component" value="Unassembled WGS sequence"/>
</dbReference>
<keyword evidence="7" id="KW-0408">Iron</keyword>
<dbReference type="Gene3D" id="2.40.170.20">
    <property type="entry name" value="TonB-dependent receptor, beta-barrel domain"/>
    <property type="match status" value="1"/>
</dbReference>
<keyword evidence="8" id="KW-0406">Ion transport</keyword>
<evidence type="ECO:0000256" key="3">
    <source>
        <dbReference type="ARBA" id="ARBA00022452"/>
    </source>
</evidence>
<evidence type="ECO:0000256" key="2">
    <source>
        <dbReference type="ARBA" id="ARBA00022448"/>
    </source>
</evidence>
<keyword evidence="10 12" id="KW-0472">Membrane</keyword>
<keyword evidence="5 12" id="KW-0812">Transmembrane</keyword>
<feature type="chain" id="PRO_5011732530" evidence="14">
    <location>
        <begin position="35"/>
        <end position="703"/>
    </location>
</feature>
<feature type="domain" description="TonB-dependent receptor plug" evidence="16">
    <location>
        <begin position="64"/>
        <end position="168"/>
    </location>
</feature>
<keyword evidence="4" id="KW-0410">Iron transport</keyword>
<dbReference type="EMBL" id="FOHK01000003">
    <property type="protein sequence ID" value="SET00953.1"/>
    <property type="molecule type" value="Genomic_DNA"/>
</dbReference>
<accession>A0A1I0B2H9</accession>
<evidence type="ECO:0000256" key="4">
    <source>
        <dbReference type="ARBA" id="ARBA00022496"/>
    </source>
</evidence>
<dbReference type="Pfam" id="PF07715">
    <property type="entry name" value="Plug"/>
    <property type="match status" value="1"/>
</dbReference>
<dbReference type="Gene3D" id="2.170.130.10">
    <property type="entry name" value="TonB-dependent receptor, plug domain"/>
    <property type="match status" value="1"/>
</dbReference>
<evidence type="ECO:0000256" key="1">
    <source>
        <dbReference type="ARBA" id="ARBA00004571"/>
    </source>
</evidence>
<name>A0A1I0B2H9_THASX</name>
<reference evidence="17 18" key="1">
    <citation type="submission" date="2016-10" db="EMBL/GenBank/DDBJ databases">
        <authorList>
            <person name="de Groot N.N."/>
        </authorList>
    </citation>
    <scope>NUCLEOTIDE SEQUENCE [LARGE SCALE GENOMIC DNA]</scope>
    <source>
        <strain evidence="17 18">DSM 19706</strain>
    </source>
</reference>
<dbReference type="InterPro" id="IPR000531">
    <property type="entry name" value="Beta-barrel_TonB"/>
</dbReference>
<evidence type="ECO:0000256" key="6">
    <source>
        <dbReference type="ARBA" id="ARBA00022729"/>
    </source>
</evidence>
<dbReference type="InterPro" id="IPR012910">
    <property type="entry name" value="Plug_dom"/>
</dbReference>
<dbReference type="CDD" id="cd01347">
    <property type="entry name" value="ligand_gated_channel"/>
    <property type="match status" value="1"/>
</dbReference>
<dbReference type="InterPro" id="IPR039426">
    <property type="entry name" value="TonB-dep_rcpt-like"/>
</dbReference>
<sequence>MKLTITNKIQHVSLTLLSATVLNQALFTSTSATAQESADNNEIEKIIVTGTRQEQALKTSVFSGDEINAQTLEMIAHTHVQESLLRIPGANFARGNGQEYLPALRSPVLTGAGACGSILSAENGVPLRASGFCNINELFDANTEMAQAIEVIRGPSTVVFGSNAMHGIVNVITPDVAQNDGYLTLDAGPNNYARGKLSQSYSQGNHGFRGDFSYTNDGGYRDSAGFNQQKATLTHELDFEQGNAKTWFSYSHLDQDTAGYLVGEDAYKDESLRKTNPNPDAYRNSTAMRLASRWQLNAGDTIWQITPYLRHTRMDFQMHFLPGTPVEENGQDSLGLQSAMFTELSADVQFTAGLDVEFTDGFLKQTQAEPTQGSDFLQATIPQGKQYDYQVNAFVVDPFARIDWQLNSQLLISAGARFSYTLYQYDNLMLSGRTDEFGNPCGFGGCRYSRPEDSDDNFFTVSPKLGAVYELSDTTQVFANVSHGFRAPQATELYRLQRDQQVAELDPEEIVGSELGLRQQHQNFSWDLTAFCMKKSNVIFRDSDFFNVDNGKTNHQGLELGADYRFLEDWQLSLSASYADHTYDQDRVLNGVNINGNQVDSAPKHFGSMQLSWQPINSLFAELEWVHQGDYFTDPENLHSYEGHNVFNFRGTYDINAHFQLALRLLNITDELYAERADFSGFSGDRYFPGEPRRVYVGLTARW</sequence>
<evidence type="ECO:0000256" key="12">
    <source>
        <dbReference type="PROSITE-ProRule" id="PRU01360"/>
    </source>
</evidence>
<keyword evidence="3 12" id="KW-1134">Transmembrane beta strand</keyword>
<comment type="similarity">
    <text evidence="12 13">Belongs to the TonB-dependent receptor family.</text>
</comment>
<keyword evidence="17" id="KW-0675">Receptor</keyword>
<protein>
    <submittedName>
        <fullName evidence="17">Outer membrane receptor proteins, mostly Fe transport</fullName>
    </submittedName>
</protein>
<keyword evidence="9 13" id="KW-0798">TonB box</keyword>
<evidence type="ECO:0000313" key="18">
    <source>
        <dbReference type="Proteomes" id="UP000199308"/>
    </source>
</evidence>
<keyword evidence="11 12" id="KW-0998">Cell outer membrane</keyword>
<gene>
    <name evidence="17" type="ORF">SAMN05660429_00904</name>
</gene>
<organism evidence="17 18">
    <name type="scientific">Thalassotalea agarivorans</name>
    <name type="common">Thalassomonas agarivorans</name>
    <dbReference type="NCBI Taxonomy" id="349064"/>
    <lineage>
        <taxon>Bacteria</taxon>
        <taxon>Pseudomonadati</taxon>
        <taxon>Pseudomonadota</taxon>
        <taxon>Gammaproteobacteria</taxon>
        <taxon>Alteromonadales</taxon>
        <taxon>Colwelliaceae</taxon>
        <taxon>Thalassotalea</taxon>
    </lineage>
</organism>
<evidence type="ECO:0000256" key="7">
    <source>
        <dbReference type="ARBA" id="ARBA00023004"/>
    </source>
</evidence>
<evidence type="ECO:0000256" key="9">
    <source>
        <dbReference type="ARBA" id="ARBA00023077"/>
    </source>
</evidence>
<dbReference type="Pfam" id="PF00593">
    <property type="entry name" value="TonB_dep_Rec_b-barrel"/>
    <property type="match status" value="1"/>
</dbReference>
<dbReference type="InterPro" id="IPR036942">
    <property type="entry name" value="Beta-barrel_TonB_sf"/>
</dbReference>
<keyword evidence="6 14" id="KW-0732">Signal</keyword>
<dbReference type="PROSITE" id="PS52016">
    <property type="entry name" value="TONB_DEPENDENT_REC_3"/>
    <property type="match status" value="1"/>
</dbReference>
<evidence type="ECO:0000313" key="17">
    <source>
        <dbReference type="EMBL" id="SET00953.1"/>
    </source>
</evidence>
<dbReference type="PANTHER" id="PTHR32552:SF89">
    <property type="entry name" value="CATECHOLATE SIDEROPHORE RECEPTOR FIU"/>
    <property type="match status" value="1"/>
</dbReference>
<evidence type="ECO:0000256" key="14">
    <source>
        <dbReference type="SAM" id="SignalP"/>
    </source>
</evidence>
<comment type="subcellular location">
    <subcellularLocation>
        <location evidence="1 12">Cell outer membrane</location>
        <topology evidence="1 12">Multi-pass membrane protein</topology>
    </subcellularLocation>
</comment>
<evidence type="ECO:0000256" key="8">
    <source>
        <dbReference type="ARBA" id="ARBA00023065"/>
    </source>
</evidence>